<evidence type="ECO:0000313" key="3">
    <source>
        <dbReference type="Proteomes" id="UP000477980"/>
    </source>
</evidence>
<evidence type="ECO:0000313" key="2">
    <source>
        <dbReference type="EMBL" id="MQP15582.1"/>
    </source>
</evidence>
<dbReference type="OrthoDB" id="993253at2"/>
<keyword evidence="1" id="KW-0732">Signal</keyword>
<feature type="signal peptide" evidence="1">
    <location>
        <begin position="1"/>
        <end position="27"/>
    </location>
</feature>
<name>A0A6G1VRD2_9BACT</name>
<reference evidence="2 3" key="1">
    <citation type="submission" date="2019-09" db="EMBL/GenBank/DDBJ databases">
        <title>Distinct polysaccharide growth profiles of human intestinal Prevotella copri isolates.</title>
        <authorList>
            <person name="Fehlner-Peach H."/>
            <person name="Magnabosco C."/>
            <person name="Raghavan V."/>
            <person name="Scher J.U."/>
            <person name="Tett A."/>
            <person name="Cox L.M."/>
            <person name="Gottsegen C."/>
            <person name="Watters A."/>
            <person name="Wiltshire- Gordon J.D."/>
            <person name="Segata N."/>
            <person name="Bonneau R."/>
            <person name="Littman D.R."/>
        </authorList>
    </citation>
    <scope>NUCLEOTIDE SEQUENCE [LARGE SCALE GENOMIC DNA]</scope>
    <source>
        <strain evidence="3">iAA917</strain>
    </source>
</reference>
<sequence>MKQHFIYKTFISFLLAFLMVVPASIQAAQPKDDNTSPYFESAAVRDSFMNCKKPIWTNNWDDLPTDTLQKHFVEFNNDPKYGNMTFRELRNRRALTGESCTINKLIGVVGVGSWAKDMGALTDDSLDNYAQVNSVVRAGVTVDPIVSVKDMDNYYSKGTVAGFTIVAGSGSSVLSLDVVKAFSIGFYRDGKLKGVKAVREGQDGSGVTLKLLQIPGSDNICAMLTAESDWLFDEITLDCSGGIQAEVANILKIKYAFVGESTEFTITDGGIKKYNEYFKDDKQVALKEMKGWRPILLGIPLPFLDDDIKKMTDDNLDNFATIVPLLNVGYQGGAKFMMKNDKNPQGEAFEAGMEAGFKYKMDALLSLNAGTWVNVLLFDHKGNKVQEETISAQVLNLSLVQIGDGTVSIKAKVPFSGCEIRFLTVLGVNVGAMGIHYGFVRMAPDVSHRCPINPTISSNVCPSQTSFNLRSNPKVSVTWSLVNAWDLKNNNILATTPVKVTSDGQVTNLEPGKYTFKATAQDGCYDETTITVGGFNDGNTTCGKPLVNKLGEDFYEVSPKIHETSGSLLSVSELKDRDNIIKGEYDQYAEYISGLNLADNLCIIGIHRKDGQLIYDATDRHEGESEADAVKRAQPKRIGFVVEADATVINLHALQFLQIRCYNQGKEVYRHLIDENNAISADIGGSGKLQKIRYSIEVPAYDSKGNPIQMDEFQLWNSGILNLGGSKLRIYYAFIEEAADDCSSPLACSSLVMSHNHSHTTINANETKFGGAVSVATVDDNLGYLVDDDLNTYMAVANTVSLGVGQTFAVKMGRTLDYHHQLGIVIDNKTFLAAVNVGDWLTVETFKDGNSTGDKFTDWKVISADVAGYGDKNILFFQPKKAYDEVRLTLAKIVGALDVQKLYGLVTRGDIDNDGIPDCKDDKSCVDGVDDIVVNNVCVGDTIVVTATGLTGVDYHLYFGDKNAGDNGIVSLHSTSDTKNNIQYTYTTKEPGEYQLTFFDGSWTPLSSVVYQVHPLQTRWLPSASTNEWNKWDNWSDGSPYCCTNAIISSDADNFPMLGTPVQPADYCCKDIFFEPRSAVDNVPSLNYRKAWVELEQKPNHYYLLSAPLKQMYTGDMFMPADTTKANYFEDLNEENWKEQRFNPSIYQRLWAAAHPGKIYSLNSKGNPVLQDETLAVNEATWSRNFNAVAKEYGMGEGFSMWIDNGNLPATNKFSIRLPKAHKEYSYFVDYDQEKVASETVTKDANKINRFIYESDSPKKGDLTMEYKYLSEGKEVTENRTVFVGQSEYQITLKSDIPTQTFVLGNPFMSRLNIKKFLEVNENVSSVKVEVENELGDMEEQTVSKVGDAIASTGSATTIAPMQAFYVTTNNEASKQITLQLTTDMIGGSKKTAEESKPAEAKGLKVCVESLKTGSKSAAMLVMENSETAYDTSDGSSFKNSVLVPTLLDSEVKSPLKVFGIQQSQAYDILPMTGATSLGIYLSQKDSIRIEVKPIQGVDMSGYVLHDMLSGADYSLDSPLIIADAETSLGRFVIRSRYGSTDVTSVDTDQRISIVQEGSSVLVQSACGLLKSVKVIDLNGRIISRVQGNGSRCLKASIATGIQIIHIELTDGSSKDYKMIF</sequence>
<protein>
    <recommendedName>
        <fullName evidence="4">T9SS C-terminal target domain-containing protein</fullName>
    </recommendedName>
</protein>
<dbReference type="RefSeq" id="WP_153090591.1">
    <property type="nucleotide sequence ID" value="NZ_VZAH01000153.1"/>
</dbReference>
<organism evidence="2 3">
    <name type="scientific">Segatella copri</name>
    <dbReference type="NCBI Taxonomy" id="165179"/>
    <lineage>
        <taxon>Bacteria</taxon>
        <taxon>Pseudomonadati</taxon>
        <taxon>Bacteroidota</taxon>
        <taxon>Bacteroidia</taxon>
        <taxon>Bacteroidales</taxon>
        <taxon>Prevotellaceae</taxon>
        <taxon>Segatella</taxon>
    </lineage>
</organism>
<proteinExistence type="predicted"/>
<evidence type="ECO:0000256" key="1">
    <source>
        <dbReference type="SAM" id="SignalP"/>
    </source>
</evidence>
<evidence type="ECO:0008006" key="4">
    <source>
        <dbReference type="Google" id="ProtNLM"/>
    </source>
</evidence>
<accession>A0A6G1VRD2</accession>
<dbReference type="EMBL" id="VZAH01000153">
    <property type="protein sequence ID" value="MQP15582.1"/>
    <property type="molecule type" value="Genomic_DNA"/>
</dbReference>
<dbReference type="Proteomes" id="UP000477980">
    <property type="component" value="Unassembled WGS sequence"/>
</dbReference>
<gene>
    <name evidence="2" type="ORF">F7D25_14515</name>
</gene>
<comment type="caution">
    <text evidence="2">The sequence shown here is derived from an EMBL/GenBank/DDBJ whole genome shotgun (WGS) entry which is preliminary data.</text>
</comment>
<feature type="chain" id="PRO_5026069099" description="T9SS C-terminal target domain-containing protein" evidence="1">
    <location>
        <begin position="28"/>
        <end position="1621"/>
    </location>
</feature>